<protein>
    <recommendedName>
        <fullName evidence="2">Sialate O-acetylesterase domain-containing protein</fullName>
    </recommendedName>
</protein>
<dbReference type="Proteomes" id="UP001054889">
    <property type="component" value="Unassembled WGS sequence"/>
</dbReference>
<dbReference type="Gene3D" id="3.40.50.1110">
    <property type="entry name" value="SGNH hydrolase"/>
    <property type="match status" value="1"/>
</dbReference>
<dbReference type="InterPro" id="IPR005181">
    <property type="entry name" value="SASA"/>
</dbReference>
<dbReference type="EMBL" id="BQKI01000006">
    <property type="protein sequence ID" value="GJM97307.1"/>
    <property type="molecule type" value="Genomic_DNA"/>
</dbReference>
<evidence type="ECO:0000313" key="4">
    <source>
        <dbReference type="Proteomes" id="UP001054889"/>
    </source>
</evidence>
<reference evidence="3" key="2">
    <citation type="submission" date="2021-12" db="EMBL/GenBank/DDBJ databases">
        <title>Resequencing data analysis of finger millet.</title>
        <authorList>
            <person name="Hatakeyama M."/>
            <person name="Aluri S."/>
            <person name="Balachadran M.T."/>
            <person name="Sivarajan S.R."/>
            <person name="Poveda L."/>
            <person name="Shimizu-Inatsugi R."/>
            <person name="Schlapbach R."/>
            <person name="Sreeman S.M."/>
            <person name="Shimizu K.K."/>
        </authorList>
    </citation>
    <scope>NUCLEOTIDE SEQUENCE</scope>
</reference>
<keyword evidence="4" id="KW-1185">Reference proteome</keyword>
<accession>A0AAV5CH15</accession>
<reference evidence="3" key="1">
    <citation type="journal article" date="2018" name="DNA Res.">
        <title>Multiple hybrid de novo genome assembly of finger millet, an orphan allotetraploid crop.</title>
        <authorList>
            <person name="Hatakeyama M."/>
            <person name="Aluri S."/>
            <person name="Balachadran M.T."/>
            <person name="Sivarajan S.R."/>
            <person name="Patrignani A."/>
            <person name="Gruter S."/>
            <person name="Poveda L."/>
            <person name="Shimizu-Inatsugi R."/>
            <person name="Baeten J."/>
            <person name="Francoijs K.J."/>
            <person name="Nataraja K.N."/>
            <person name="Reddy Y.A.N."/>
            <person name="Phadnis S."/>
            <person name="Ravikumar R.L."/>
            <person name="Schlapbach R."/>
            <person name="Sreeman S.M."/>
            <person name="Shimizu K.K."/>
        </authorList>
    </citation>
    <scope>NUCLEOTIDE SEQUENCE</scope>
</reference>
<organism evidence="3 4">
    <name type="scientific">Eleusine coracana subsp. coracana</name>
    <dbReference type="NCBI Taxonomy" id="191504"/>
    <lineage>
        <taxon>Eukaryota</taxon>
        <taxon>Viridiplantae</taxon>
        <taxon>Streptophyta</taxon>
        <taxon>Embryophyta</taxon>
        <taxon>Tracheophyta</taxon>
        <taxon>Spermatophyta</taxon>
        <taxon>Magnoliopsida</taxon>
        <taxon>Liliopsida</taxon>
        <taxon>Poales</taxon>
        <taxon>Poaceae</taxon>
        <taxon>PACMAD clade</taxon>
        <taxon>Chloridoideae</taxon>
        <taxon>Cynodonteae</taxon>
        <taxon>Eleusininae</taxon>
        <taxon>Eleusine</taxon>
    </lineage>
</organism>
<name>A0AAV5CH15_ELECO</name>
<evidence type="ECO:0000313" key="3">
    <source>
        <dbReference type="EMBL" id="GJM97307.1"/>
    </source>
</evidence>
<comment type="caution">
    <text evidence="3">The sequence shown here is derived from an EMBL/GenBank/DDBJ whole genome shotgun (WGS) entry which is preliminary data.</text>
</comment>
<evidence type="ECO:0000256" key="1">
    <source>
        <dbReference type="ARBA" id="ARBA00022801"/>
    </source>
</evidence>
<dbReference type="SUPFAM" id="SSF52266">
    <property type="entry name" value="SGNH hydrolase"/>
    <property type="match status" value="1"/>
</dbReference>
<dbReference type="PANTHER" id="PTHR31988">
    <property type="entry name" value="ESTERASE, PUTATIVE (DUF303)-RELATED"/>
    <property type="match status" value="1"/>
</dbReference>
<dbReference type="InterPro" id="IPR036514">
    <property type="entry name" value="SGNH_hydro_sf"/>
</dbReference>
<dbReference type="PANTHER" id="PTHR31988:SF15">
    <property type="entry name" value="ESTERASE, PUTATIVE (DUF303)-RELATED"/>
    <property type="match status" value="1"/>
</dbReference>
<keyword evidence="1" id="KW-0378">Hydrolase</keyword>
<dbReference type="InterPro" id="IPR052940">
    <property type="entry name" value="Carb_Esterase_6"/>
</dbReference>
<evidence type="ECO:0000259" key="2">
    <source>
        <dbReference type="Pfam" id="PF03629"/>
    </source>
</evidence>
<feature type="domain" description="Sialate O-acetylesterase" evidence="2">
    <location>
        <begin position="1"/>
        <end position="129"/>
    </location>
</feature>
<dbReference type="GO" id="GO:0016787">
    <property type="term" value="F:hydrolase activity"/>
    <property type="evidence" value="ECO:0007669"/>
    <property type="project" value="UniProtKB-KW"/>
</dbReference>
<proteinExistence type="predicted"/>
<gene>
    <name evidence="3" type="primary">ga14226</name>
    <name evidence="3" type="ORF">PR202_ga14226</name>
</gene>
<sequence>MIQRTRAALNNNGQAVGGKTKTKLAALLWYQGEADTIRRQDALAYTSRMEAFVRDLRQDLNMPKLLVIQVGLATGQGKFIDLVRQAQRAVNLPNVEYVDAKGLPVANDYTHLTTPAQVLLGKMLAKAYLATL</sequence>
<dbReference type="Pfam" id="PF03629">
    <property type="entry name" value="SASA"/>
    <property type="match status" value="1"/>
</dbReference>
<dbReference type="AlphaFoldDB" id="A0AAV5CH15"/>